<dbReference type="EMBL" id="CP047652">
    <property type="protein sequence ID" value="QHI96320.1"/>
    <property type="molecule type" value="Genomic_DNA"/>
</dbReference>
<feature type="domain" description="Glycosyltransferase 2-like" evidence="2">
    <location>
        <begin position="550"/>
        <end position="729"/>
    </location>
</feature>
<feature type="domain" description="Glycosyltransferase 2-like" evidence="2">
    <location>
        <begin position="304"/>
        <end position="415"/>
    </location>
</feature>
<dbReference type="GO" id="GO:0016740">
    <property type="term" value="F:transferase activity"/>
    <property type="evidence" value="ECO:0007669"/>
    <property type="project" value="UniProtKB-KW"/>
</dbReference>
<dbReference type="Gene3D" id="3.90.550.10">
    <property type="entry name" value="Spore Coat Polysaccharide Biosynthesis Protein SpsA, Chain A"/>
    <property type="match status" value="2"/>
</dbReference>
<accession>A0A6P1NIG7</accession>
<keyword evidence="3" id="KW-0808">Transferase</keyword>
<protein>
    <submittedName>
        <fullName evidence="3">Glycosyltransferase</fullName>
    </submittedName>
</protein>
<feature type="coiled-coil region" evidence="1">
    <location>
        <begin position="220"/>
        <end position="247"/>
    </location>
</feature>
<reference evidence="3 4" key="1">
    <citation type="submission" date="2020-01" db="EMBL/GenBank/DDBJ databases">
        <title>Genome sequencing of strain KACC 21507.</title>
        <authorList>
            <person name="Heo J."/>
            <person name="Kim S.-J."/>
            <person name="Kim J.-S."/>
            <person name="Hong S.-B."/>
            <person name="Kwon S.-W."/>
        </authorList>
    </citation>
    <scope>NUCLEOTIDE SEQUENCE [LARGE SCALE GENOMIC DNA]</scope>
    <source>
        <strain evidence="3 4">KACC 21507</strain>
    </source>
</reference>
<evidence type="ECO:0000313" key="4">
    <source>
        <dbReference type="Proteomes" id="UP000463975"/>
    </source>
</evidence>
<sequence length="829" mass="95067">MSTFRGYVEEFSNGLIRGWALNINAPSNPVIIHLLVDQQEVAQFPCDQPRPDVSKALNLTTDIVGFKFNLPAFCFDNQPHQIGLRFPDRSVLAFPINHQANQFCETIIFPGKAKSEYRSFIDGVFNNMLRGWVTKRSTPYEKWGGNLIVSATVDGMSLATARANHYRGDVAESLKSEPNCGFEIPLPVSLRDHKLHHFDVKIVPENIPLRNSPFKTSLVSDDLEARLVELEATIGNLHRQLTTLRRNVKDLIPKRPPNLTQYDEWARAYQRALRERTEHLRLANPLSRQPLISVICPVWKPQLTDFRAAIDSVLHQTYSNWELILVEDGSDHAEIHALMRTYSQQDKRIKSFFLEQNSGIAEATNKAISYAKGAYIAFFDHDDLLSPVALEIMLRAALTTQAKLLYSDEDKIDPAGYFLEPNLKPDFNYRYLLGCNYICHLTMVESQTLRKVGPLLKIYDGAQDHDLILRLVEHLPEDAIFHVKEILYHWRKAENSTAATLTNKNYAIMAGVNCVQDHLKRQNMKGKVSSIDKLSIYKIDWTSRAQPSVTVIIPFRDEVDVTRRCVDTLLEQQNYRNMRLMLVDNFSVQEETLSYLENIKNDPRVDVIRLEEKFNFSRLNNIAAAQSFSDYLLFLNNDVFVHQKDFIKKLVLEAVSFPKVAIVGARLLYPNGTIQHAGVAVGPDIIGAHMHRGKPGNDYGYIGRIRLSHEVTAVTGAAMLIKRDLFQQVGGFDEIGLPVAYNDVDLCLKIRQKGWHILYCAEAVAEHYESLSRKSDDRPEHEERFFHEMEQIKERWRGVPLFENDPSYPRYFREDGETFFDLRTLETIM</sequence>
<dbReference type="InterPro" id="IPR029044">
    <property type="entry name" value="Nucleotide-diphossugar_trans"/>
</dbReference>
<dbReference type="SUPFAM" id="SSF53448">
    <property type="entry name" value="Nucleotide-diphospho-sugar transferases"/>
    <property type="match status" value="2"/>
</dbReference>
<keyword evidence="4" id="KW-1185">Reference proteome</keyword>
<evidence type="ECO:0000259" key="2">
    <source>
        <dbReference type="Pfam" id="PF00535"/>
    </source>
</evidence>
<evidence type="ECO:0000256" key="1">
    <source>
        <dbReference type="SAM" id="Coils"/>
    </source>
</evidence>
<dbReference type="Proteomes" id="UP000463975">
    <property type="component" value="Chromosome"/>
</dbReference>
<dbReference type="InterPro" id="IPR001173">
    <property type="entry name" value="Glyco_trans_2-like"/>
</dbReference>
<dbReference type="KEGG" id="bomb:GT348_00695"/>
<dbReference type="Pfam" id="PF00535">
    <property type="entry name" value="Glycos_transf_2"/>
    <property type="match status" value="2"/>
</dbReference>
<proteinExistence type="predicted"/>
<dbReference type="AlphaFoldDB" id="A0A6P1NIG7"/>
<dbReference type="PANTHER" id="PTHR43179:SF7">
    <property type="entry name" value="RHAMNOSYLTRANSFERASE WBBL"/>
    <property type="match status" value="1"/>
</dbReference>
<gene>
    <name evidence="3" type="ORF">GT348_00695</name>
</gene>
<name>A0A6P1NIG7_9PROT</name>
<evidence type="ECO:0000313" key="3">
    <source>
        <dbReference type="EMBL" id="QHI96320.1"/>
    </source>
</evidence>
<organism evidence="3 4">
    <name type="scientific">Aristophania vespae</name>
    <dbReference type="NCBI Taxonomy" id="2697033"/>
    <lineage>
        <taxon>Bacteria</taxon>
        <taxon>Pseudomonadati</taxon>
        <taxon>Pseudomonadota</taxon>
        <taxon>Alphaproteobacteria</taxon>
        <taxon>Acetobacterales</taxon>
        <taxon>Acetobacteraceae</taxon>
        <taxon>Aristophania</taxon>
    </lineage>
</organism>
<keyword evidence="1" id="KW-0175">Coiled coil</keyword>
<dbReference type="PANTHER" id="PTHR43179">
    <property type="entry name" value="RHAMNOSYLTRANSFERASE WBBL"/>
    <property type="match status" value="1"/>
</dbReference>
<dbReference type="CDD" id="cd04186">
    <property type="entry name" value="GT_2_like_c"/>
    <property type="match status" value="1"/>
</dbReference>